<dbReference type="Proteomes" id="UP001295423">
    <property type="component" value="Unassembled WGS sequence"/>
</dbReference>
<gene>
    <name evidence="6" type="ORF">CYCCA115_LOCUS3816</name>
</gene>
<feature type="signal peptide" evidence="5">
    <location>
        <begin position="1"/>
        <end position="19"/>
    </location>
</feature>
<reference evidence="6" key="1">
    <citation type="submission" date="2023-08" db="EMBL/GenBank/DDBJ databases">
        <authorList>
            <person name="Audoor S."/>
            <person name="Bilcke G."/>
        </authorList>
    </citation>
    <scope>NUCLEOTIDE SEQUENCE</scope>
</reference>
<feature type="compositionally biased region" description="Basic and acidic residues" evidence="4">
    <location>
        <begin position="220"/>
        <end position="231"/>
    </location>
</feature>
<evidence type="ECO:0000313" key="7">
    <source>
        <dbReference type="Proteomes" id="UP001295423"/>
    </source>
</evidence>
<evidence type="ECO:0000313" key="6">
    <source>
        <dbReference type="EMBL" id="CAJ1934476.1"/>
    </source>
</evidence>
<comment type="caution">
    <text evidence="6">The sequence shown here is derived from an EMBL/GenBank/DDBJ whole genome shotgun (WGS) entry which is preliminary data.</text>
</comment>
<comment type="similarity">
    <text evidence="2">Belongs to the ACC deaminase/D-cysteine desulfhydrase family.</text>
</comment>
<feature type="compositionally biased region" description="Polar residues" evidence="4">
    <location>
        <begin position="193"/>
        <end position="202"/>
    </location>
</feature>
<organism evidence="6 7">
    <name type="scientific">Cylindrotheca closterium</name>
    <dbReference type="NCBI Taxonomy" id="2856"/>
    <lineage>
        <taxon>Eukaryota</taxon>
        <taxon>Sar</taxon>
        <taxon>Stramenopiles</taxon>
        <taxon>Ochrophyta</taxon>
        <taxon>Bacillariophyta</taxon>
        <taxon>Bacillariophyceae</taxon>
        <taxon>Bacillariophycidae</taxon>
        <taxon>Bacillariales</taxon>
        <taxon>Bacillariaceae</taxon>
        <taxon>Cylindrotheca</taxon>
    </lineage>
</organism>
<dbReference type="PANTHER" id="PTHR43780">
    <property type="entry name" value="1-AMINOCYCLOPROPANE-1-CARBOXYLATE DEAMINASE-RELATED"/>
    <property type="match status" value="1"/>
</dbReference>
<evidence type="ECO:0000256" key="1">
    <source>
        <dbReference type="ARBA" id="ARBA00001933"/>
    </source>
</evidence>
<protein>
    <recommendedName>
        <fullName evidence="8">Tryptophan synthase beta chain-like PALP domain-containing protein</fullName>
    </recommendedName>
</protein>
<feature type="region of interest" description="Disordered" evidence="4">
    <location>
        <begin position="193"/>
        <end position="231"/>
    </location>
</feature>
<proteinExistence type="inferred from homology"/>
<evidence type="ECO:0000256" key="3">
    <source>
        <dbReference type="ARBA" id="ARBA00022898"/>
    </source>
</evidence>
<name>A0AAD2CRL0_9STRA</name>
<dbReference type="InterPro" id="IPR027278">
    <property type="entry name" value="ACCD_DCysDesulf"/>
</dbReference>
<dbReference type="AlphaFoldDB" id="A0AAD2CRL0"/>
<keyword evidence="7" id="KW-1185">Reference proteome</keyword>
<evidence type="ECO:0000256" key="4">
    <source>
        <dbReference type="SAM" id="MobiDB-lite"/>
    </source>
</evidence>
<evidence type="ECO:0000256" key="5">
    <source>
        <dbReference type="SAM" id="SignalP"/>
    </source>
</evidence>
<dbReference type="Gene3D" id="3.40.50.1100">
    <property type="match status" value="3"/>
</dbReference>
<accession>A0AAD2CRL0</accession>
<dbReference type="PANTHER" id="PTHR43780:SF2">
    <property type="entry name" value="1-AMINOCYCLOPROPANE-1-CARBOXYLATE DEAMINASE-RELATED"/>
    <property type="match status" value="1"/>
</dbReference>
<evidence type="ECO:0000256" key="2">
    <source>
        <dbReference type="ARBA" id="ARBA00008639"/>
    </source>
</evidence>
<keyword evidence="5" id="KW-0732">Signal</keyword>
<comment type="cofactor">
    <cofactor evidence="1">
        <name>pyridoxal 5'-phosphate</name>
        <dbReference type="ChEBI" id="CHEBI:597326"/>
    </cofactor>
</comment>
<sequence length="525" mass="57907">MLSFLASVWHLLLLPSIWSGMSFLLTNTSSMFCLGFSSRSLMVTRHSHGLRSVLQKREFHSSGVSCFSQWGDIINEIEGLLDVVESRNASSSDPNCNSGWSTLNLNDLSIRETKPSPVEEKLIAGRRVYIKRDDLLRLHGSQISGNKARKLLAMNEVPYNEFPSCLVSYGGPQSNSMLALAALVNYKNRQASVENHKQNTQNENDDSNSTSSAGSSNEKGNGDKEDTVEKCDTSDQMLKRFVYYTKKLPRFLRTQPSGNLFRAKSLGMEIIELSQDEYASFFGGDYGGSPTAPVRLVPPIQGDSLWVPQGGAFGMASVGARVLAKELVDFWTKEAPDQPLSVCVPGGTCTMAVLLHHELQNLIAHHHETTDGVDLDIEVVVIPCVGDAGYAKRQMMALCAEIGASIGDIPTILQPTPDSGKKPSAYFPFGQPKKAILQTFETMKKDHDVLLDLIYGAPVWTIMLRHFDVDLSPDLRFDPNKPLAGREILYVHSGGQAGINSQLLRYRHKGLLSIHDVQLPGRNRQ</sequence>
<feature type="chain" id="PRO_5041943559" description="Tryptophan synthase beta chain-like PALP domain-containing protein" evidence="5">
    <location>
        <begin position="20"/>
        <end position="525"/>
    </location>
</feature>
<dbReference type="InterPro" id="IPR036052">
    <property type="entry name" value="TrpB-like_PALP_sf"/>
</dbReference>
<keyword evidence="3" id="KW-0663">Pyridoxal phosphate</keyword>
<dbReference type="EMBL" id="CAKOGP040000335">
    <property type="protein sequence ID" value="CAJ1934476.1"/>
    <property type="molecule type" value="Genomic_DNA"/>
</dbReference>
<dbReference type="GO" id="GO:0019148">
    <property type="term" value="F:D-cysteine desulfhydrase activity"/>
    <property type="evidence" value="ECO:0007669"/>
    <property type="project" value="TreeGrafter"/>
</dbReference>
<evidence type="ECO:0008006" key="8">
    <source>
        <dbReference type="Google" id="ProtNLM"/>
    </source>
</evidence>
<dbReference type="SUPFAM" id="SSF53686">
    <property type="entry name" value="Tryptophan synthase beta subunit-like PLP-dependent enzymes"/>
    <property type="match status" value="2"/>
</dbReference>
<feature type="compositionally biased region" description="Low complexity" evidence="4">
    <location>
        <begin position="207"/>
        <end position="217"/>
    </location>
</feature>